<dbReference type="EMBL" id="KN823195">
    <property type="protein sequence ID" value="KIO19958.1"/>
    <property type="molecule type" value="Genomic_DNA"/>
</dbReference>
<dbReference type="OrthoDB" id="3157696at2759"/>
<name>A0A0C3KET4_9AGAM</name>
<sequence>MLLAVDHSSFIRTLRRLLPLDEHGTRSAYTGLTPRSDLSDLLKVFGRDPIEVEDYMNQYVPEELVALAKFLRILAKPIAGQRYSIGVYTISRPLAGVPTKVYATITKPSCRRDRAKSALGMPVTRDAVALALARRMKYQKYRANLIRHRTRRNSDSTETTASSVDVEDRDRDLNVLAFRLCGLNL</sequence>
<evidence type="ECO:0000313" key="2">
    <source>
        <dbReference type="Proteomes" id="UP000054248"/>
    </source>
</evidence>
<dbReference type="HOGENOM" id="CLU_1462372_0_0_1"/>
<organism evidence="1 2">
    <name type="scientific">Tulasnella calospora MUT 4182</name>
    <dbReference type="NCBI Taxonomy" id="1051891"/>
    <lineage>
        <taxon>Eukaryota</taxon>
        <taxon>Fungi</taxon>
        <taxon>Dikarya</taxon>
        <taxon>Basidiomycota</taxon>
        <taxon>Agaricomycotina</taxon>
        <taxon>Agaricomycetes</taxon>
        <taxon>Cantharellales</taxon>
        <taxon>Tulasnellaceae</taxon>
        <taxon>Tulasnella</taxon>
    </lineage>
</organism>
<protein>
    <submittedName>
        <fullName evidence="1">Uncharacterized protein</fullName>
    </submittedName>
</protein>
<dbReference type="Proteomes" id="UP000054248">
    <property type="component" value="Unassembled WGS sequence"/>
</dbReference>
<reference evidence="1 2" key="1">
    <citation type="submission" date="2014-04" db="EMBL/GenBank/DDBJ databases">
        <authorList>
            <consortium name="DOE Joint Genome Institute"/>
            <person name="Kuo A."/>
            <person name="Girlanda M."/>
            <person name="Perotto S."/>
            <person name="Kohler A."/>
            <person name="Nagy L.G."/>
            <person name="Floudas D."/>
            <person name="Copeland A."/>
            <person name="Barry K.W."/>
            <person name="Cichocki N."/>
            <person name="Veneault-Fourrey C."/>
            <person name="LaButti K."/>
            <person name="Lindquist E.A."/>
            <person name="Lipzen A."/>
            <person name="Lundell T."/>
            <person name="Morin E."/>
            <person name="Murat C."/>
            <person name="Sun H."/>
            <person name="Tunlid A."/>
            <person name="Henrissat B."/>
            <person name="Grigoriev I.V."/>
            <person name="Hibbett D.S."/>
            <person name="Martin F."/>
            <person name="Nordberg H.P."/>
            <person name="Cantor M.N."/>
            <person name="Hua S.X."/>
        </authorList>
    </citation>
    <scope>NUCLEOTIDE SEQUENCE [LARGE SCALE GENOMIC DNA]</scope>
    <source>
        <strain evidence="1 2">MUT 4182</strain>
    </source>
</reference>
<dbReference type="AlphaFoldDB" id="A0A0C3KET4"/>
<proteinExistence type="predicted"/>
<evidence type="ECO:0000313" key="1">
    <source>
        <dbReference type="EMBL" id="KIO19958.1"/>
    </source>
</evidence>
<gene>
    <name evidence="1" type="ORF">M407DRAFT_142792</name>
</gene>
<reference evidence="2" key="2">
    <citation type="submission" date="2015-01" db="EMBL/GenBank/DDBJ databases">
        <title>Evolutionary Origins and Diversification of the Mycorrhizal Mutualists.</title>
        <authorList>
            <consortium name="DOE Joint Genome Institute"/>
            <consortium name="Mycorrhizal Genomics Consortium"/>
            <person name="Kohler A."/>
            <person name="Kuo A."/>
            <person name="Nagy L.G."/>
            <person name="Floudas D."/>
            <person name="Copeland A."/>
            <person name="Barry K.W."/>
            <person name="Cichocki N."/>
            <person name="Veneault-Fourrey C."/>
            <person name="LaButti K."/>
            <person name="Lindquist E.A."/>
            <person name="Lipzen A."/>
            <person name="Lundell T."/>
            <person name="Morin E."/>
            <person name="Murat C."/>
            <person name="Riley R."/>
            <person name="Ohm R."/>
            <person name="Sun H."/>
            <person name="Tunlid A."/>
            <person name="Henrissat B."/>
            <person name="Grigoriev I.V."/>
            <person name="Hibbett D.S."/>
            <person name="Martin F."/>
        </authorList>
    </citation>
    <scope>NUCLEOTIDE SEQUENCE [LARGE SCALE GENOMIC DNA]</scope>
    <source>
        <strain evidence="2">MUT 4182</strain>
    </source>
</reference>
<keyword evidence="2" id="KW-1185">Reference proteome</keyword>
<accession>A0A0C3KET4</accession>